<dbReference type="InterPro" id="IPR021765">
    <property type="entry name" value="UstYa-like"/>
</dbReference>
<dbReference type="PANTHER" id="PTHR33365">
    <property type="entry name" value="YALI0B05434P"/>
    <property type="match status" value="1"/>
</dbReference>
<dbReference type="Proteomes" id="UP000237631">
    <property type="component" value="Unassembled WGS sequence"/>
</dbReference>
<evidence type="ECO:0000313" key="7">
    <source>
        <dbReference type="Proteomes" id="UP000237631"/>
    </source>
</evidence>
<keyword evidence="7" id="KW-1185">Reference proteome</keyword>
<comment type="caution">
    <text evidence="6">The sequence shown here is derived from an EMBL/GenBank/DDBJ whole genome shotgun (WGS) entry which is preliminary data.</text>
</comment>
<name>A0A2S6BVK4_9PEZI</name>
<evidence type="ECO:0000256" key="2">
    <source>
        <dbReference type="ARBA" id="ARBA00023002"/>
    </source>
</evidence>
<evidence type="ECO:0000256" key="4">
    <source>
        <dbReference type="SAM" id="MobiDB-lite"/>
    </source>
</evidence>
<dbReference type="OrthoDB" id="3687641at2759"/>
<evidence type="ECO:0000256" key="3">
    <source>
        <dbReference type="ARBA" id="ARBA00035112"/>
    </source>
</evidence>
<dbReference type="Pfam" id="PF11807">
    <property type="entry name" value="UstYa"/>
    <property type="match status" value="1"/>
</dbReference>
<reference evidence="7" key="1">
    <citation type="journal article" date="2017" name="bioRxiv">
        <title>Conservation of a gene cluster reveals novel cercosporin biosynthetic mechanisms and extends production to the genus Colletotrichum.</title>
        <authorList>
            <person name="de Jonge R."/>
            <person name="Ebert M.K."/>
            <person name="Huitt-Roehl C.R."/>
            <person name="Pal P."/>
            <person name="Suttle J.C."/>
            <person name="Spanner R.E."/>
            <person name="Neubauer J.D."/>
            <person name="Jurick W.M.II."/>
            <person name="Stott K.A."/>
            <person name="Secor G.A."/>
            <person name="Thomma B.P.H.J."/>
            <person name="Van de Peer Y."/>
            <person name="Townsend C.A."/>
            <person name="Bolton M.D."/>
        </authorList>
    </citation>
    <scope>NUCLEOTIDE SEQUENCE [LARGE SCALE GENOMIC DNA]</scope>
    <source>
        <strain evidence="7">CBS538.71</strain>
    </source>
</reference>
<sequence>MTIEIEKRQYTTRYQDETSSDTTLLSDGENSKHFTSQHKRSRRGRLAIRLLYIIIVIQSVMLLGVTVTTIRQSTHPWATAPKSARNRPIPGGEIYGLVPEFDTEFKMVKNQMDMYTTDFTSEAQSLKIRQRWTDLMPKGNGVIHVDANSDHKNLQHAFVSDSSNGTSVYLLSWVHQLHCLYALMDAYDAVVQFGADGGEGEVLEGHKQIHSSHCFDYLRQTILCNMDSALEGTQEEGGHGTDGWDAYHTCRNYDQVRAWTESLRMSDDQFILAPGDSRIGNGGKYPEAHSGHV</sequence>
<dbReference type="AlphaFoldDB" id="A0A2S6BVK4"/>
<keyword evidence="5" id="KW-0472">Membrane</keyword>
<dbReference type="PANTHER" id="PTHR33365:SF11">
    <property type="entry name" value="TAT PATHWAY SIGNAL SEQUENCE"/>
    <property type="match status" value="1"/>
</dbReference>
<keyword evidence="5" id="KW-1133">Transmembrane helix</keyword>
<comment type="pathway">
    <text evidence="1">Mycotoxin biosynthesis.</text>
</comment>
<protein>
    <submittedName>
        <fullName evidence="6">Uncharacterized protein</fullName>
    </submittedName>
</protein>
<feature type="transmembrane region" description="Helical" evidence="5">
    <location>
        <begin position="46"/>
        <end position="67"/>
    </location>
</feature>
<dbReference type="GO" id="GO:0043386">
    <property type="term" value="P:mycotoxin biosynthetic process"/>
    <property type="evidence" value="ECO:0007669"/>
    <property type="project" value="InterPro"/>
</dbReference>
<evidence type="ECO:0000256" key="5">
    <source>
        <dbReference type="SAM" id="Phobius"/>
    </source>
</evidence>
<evidence type="ECO:0000256" key="1">
    <source>
        <dbReference type="ARBA" id="ARBA00004685"/>
    </source>
</evidence>
<proteinExistence type="inferred from homology"/>
<evidence type="ECO:0000313" key="6">
    <source>
        <dbReference type="EMBL" id="PPJ51520.1"/>
    </source>
</evidence>
<dbReference type="STRING" id="357750.A0A2S6BVK4"/>
<organism evidence="6 7">
    <name type="scientific">Cercospora berteroae</name>
    <dbReference type="NCBI Taxonomy" id="357750"/>
    <lineage>
        <taxon>Eukaryota</taxon>
        <taxon>Fungi</taxon>
        <taxon>Dikarya</taxon>
        <taxon>Ascomycota</taxon>
        <taxon>Pezizomycotina</taxon>
        <taxon>Dothideomycetes</taxon>
        <taxon>Dothideomycetidae</taxon>
        <taxon>Mycosphaerellales</taxon>
        <taxon>Mycosphaerellaceae</taxon>
        <taxon>Cercospora</taxon>
    </lineage>
</organism>
<keyword evidence="5" id="KW-0812">Transmembrane</keyword>
<gene>
    <name evidence="6" type="ORF">CBER1_09213</name>
</gene>
<comment type="similarity">
    <text evidence="3">Belongs to the ustYa family.</text>
</comment>
<keyword evidence="2" id="KW-0560">Oxidoreductase</keyword>
<feature type="region of interest" description="Disordered" evidence="4">
    <location>
        <begin position="8"/>
        <end position="39"/>
    </location>
</feature>
<dbReference type="GO" id="GO:0016491">
    <property type="term" value="F:oxidoreductase activity"/>
    <property type="evidence" value="ECO:0007669"/>
    <property type="project" value="UniProtKB-KW"/>
</dbReference>
<accession>A0A2S6BVK4</accession>
<dbReference type="EMBL" id="PNEN01001750">
    <property type="protein sequence ID" value="PPJ51520.1"/>
    <property type="molecule type" value="Genomic_DNA"/>
</dbReference>